<dbReference type="GO" id="GO:0061630">
    <property type="term" value="F:ubiquitin protein ligase activity"/>
    <property type="evidence" value="ECO:0007669"/>
    <property type="project" value="UniProtKB-EC"/>
</dbReference>
<dbReference type="InterPro" id="IPR013083">
    <property type="entry name" value="Znf_RING/FYVE/PHD"/>
</dbReference>
<evidence type="ECO:0000256" key="9">
    <source>
        <dbReference type="ARBA" id="ARBA00022771"/>
    </source>
</evidence>
<evidence type="ECO:0000313" key="16">
    <source>
        <dbReference type="RefSeq" id="XP_010917468.3"/>
    </source>
</evidence>
<organism evidence="15 16">
    <name type="scientific">Elaeis guineensis var. tenera</name>
    <name type="common">Oil palm</name>
    <dbReference type="NCBI Taxonomy" id="51953"/>
    <lineage>
        <taxon>Eukaryota</taxon>
        <taxon>Viridiplantae</taxon>
        <taxon>Streptophyta</taxon>
        <taxon>Embryophyta</taxon>
        <taxon>Tracheophyta</taxon>
        <taxon>Spermatophyta</taxon>
        <taxon>Magnoliopsida</taxon>
        <taxon>Liliopsida</taxon>
        <taxon>Arecaceae</taxon>
        <taxon>Arecoideae</taxon>
        <taxon>Cocoseae</taxon>
        <taxon>Elaeidinae</taxon>
        <taxon>Elaeis</taxon>
    </lineage>
</organism>
<evidence type="ECO:0000256" key="7">
    <source>
        <dbReference type="ARBA" id="ARBA00022723"/>
    </source>
</evidence>
<protein>
    <recommendedName>
        <fullName evidence="5">RBR-type E3 ubiquitin transferase</fullName>
        <ecNumber evidence="5">2.3.2.31</ecNumber>
    </recommendedName>
</protein>
<comment type="similarity">
    <text evidence="4">Belongs to the RBR family. Ariadne subfamily.</text>
</comment>
<dbReference type="AlphaFoldDB" id="A0A6I9QYL0"/>
<proteinExistence type="inferred from homology"/>
<keyword evidence="9 12" id="KW-0863">Zinc-finger</keyword>
<evidence type="ECO:0000259" key="14">
    <source>
        <dbReference type="PROSITE" id="PS51873"/>
    </source>
</evidence>
<feature type="domain" description="RING-type" evidence="14">
    <location>
        <begin position="99"/>
        <end position="308"/>
    </location>
</feature>
<dbReference type="CDD" id="cd22584">
    <property type="entry name" value="Rcat_RBR_unk"/>
    <property type="match status" value="1"/>
</dbReference>
<evidence type="ECO:0000256" key="5">
    <source>
        <dbReference type="ARBA" id="ARBA00012251"/>
    </source>
</evidence>
<evidence type="ECO:0000256" key="10">
    <source>
        <dbReference type="ARBA" id="ARBA00022786"/>
    </source>
</evidence>
<dbReference type="RefSeq" id="XP_010917468.3">
    <property type="nucleotide sequence ID" value="XM_010919166.3"/>
</dbReference>
<evidence type="ECO:0000256" key="6">
    <source>
        <dbReference type="ARBA" id="ARBA00022679"/>
    </source>
</evidence>
<keyword evidence="7" id="KW-0479">Metal-binding</keyword>
<comment type="catalytic activity">
    <reaction evidence="1">
        <text>[E2 ubiquitin-conjugating enzyme]-S-ubiquitinyl-L-cysteine + [acceptor protein]-L-lysine = [E2 ubiquitin-conjugating enzyme]-L-cysteine + [acceptor protein]-N(6)-ubiquitinyl-L-lysine.</text>
        <dbReference type="EC" id="2.3.2.31"/>
    </reaction>
</comment>
<accession>A0A6I9QYL0</accession>
<dbReference type="OrthoDB" id="10009520at2759"/>
<sequence length="308" mass="35014">MGSYRSIPQVDDLDLSALTINEVNLSEVPDDEKLAEELQLQEVLMSSMMSIETVTKPSCDVCYKANEVDADDRKMKQPIEHPQSVTEIGQSSRAPPVVEEFDCSICMESKPLFESFNMRSCSHKFCKSCLSQYVAASIQENVTSIRCPGLQCMDGVLELELCQPILSKDVFDQWSDMLCESMIKTKFYCPYGECSFLMEGDEGGGEVVTTSECPSCHRLFCARCRVPWHEGIGCEEFQQLGEGERGREDLMLRELATRLQWQRCPKCKIYVEKTEGCRFMKCRCGHCFCYVCSSSMAPDEHNCYKCMR</sequence>
<dbReference type="Gene3D" id="1.20.120.1750">
    <property type="match status" value="1"/>
</dbReference>
<evidence type="ECO:0000256" key="3">
    <source>
        <dbReference type="ARBA" id="ARBA00003976"/>
    </source>
</evidence>
<dbReference type="PROSITE" id="PS51873">
    <property type="entry name" value="TRIAD"/>
    <property type="match status" value="1"/>
</dbReference>
<dbReference type="PROSITE" id="PS00518">
    <property type="entry name" value="ZF_RING_1"/>
    <property type="match status" value="1"/>
</dbReference>
<evidence type="ECO:0000256" key="11">
    <source>
        <dbReference type="ARBA" id="ARBA00022833"/>
    </source>
</evidence>
<evidence type="ECO:0000256" key="8">
    <source>
        <dbReference type="ARBA" id="ARBA00022737"/>
    </source>
</evidence>
<evidence type="ECO:0000259" key="13">
    <source>
        <dbReference type="PROSITE" id="PS50089"/>
    </source>
</evidence>
<reference evidence="16" key="1">
    <citation type="submission" date="2025-08" db="UniProtKB">
        <authorList>
            <consortium name="RefSeq"/>
        </authorList>
    </citation>
    <scope>IDENTIFICATION</scope>
</reference>
<dbReference type="GO" id="GO:0008270">
    <property type="term" value="F:zinc ion binding"/>
    <property type="evidence" value="ECO:0007669"/>
    <property type="project" value="UniProtKB-KW"/>
</dbReference>
<keyword evidence="10" id="KW-0833">Ubl conjugation pathway</keyword>
<dbReference type="CDD" id="cd22582">
    <property type="entry name" value="BRcat_RBR_unk"/>
    <property type="match status" value="1"/>
</dbReference>
<dbReference type="GO" id="GO:0016567">
    <property type="term" value="P:protein ubiquitination"/>
    <property type="evidence" value="ECO:0007669"/>
    <property type="project" value="InterPro"/>
</dbReference>
<keyword evidence="15" id="KW-1185">Reference proteome</keyword>
<dbReference type="FunFam" id="1.20.120.1750:FF:000018">
    <property type="entry name" value="RBR-type E3 ubiquitin transferase"/>
    <property type="match status" value="1"/>
</dbReference>
<dbReference type="InterPro" id="IPR017907">
    <property type="entry name" value="Znf_RING_CS"/>
</dbReference>
<dbReference type="SUPFAM" id="SSF57850">
    <property type="entry name" value="RING/U-box"/>
    <property type="match status" value="3"/>
</dbReference>
<keyword evidence="6" id="KW-0808">Transferase</keyword>
<dbReference type="SMART" id="SM00184">
    <property type="entry name" value="RING"/>
    <property type="match status" value="2"/>
</dbReference>
<keyword evidence="8" id="KW-0677">Repeat</keyword>
<evidence type="ECO:0000256" key="1">
    <source>
        <dbReference type="ARBA" id="ARBA00001798"/>
    </source>
</evidence>
<evidence type="ECO:0000256" key="4">
    <source>
        <dbReference type="ARBA" id="ARBA00005884"/>
    </source>
</evidence>
<comment type="cofactor">
    <cofactor evidence="2">
        <name>Zn(2+)</name>
        <dbReference type="ChEBI" id="CHEBI:29105"/>
    </cofactor>
</comment>
<dbReference type="KEGG" id="egu:105042063"/>
<keyword evidence="11" id="KW-0862">Zinc</keyword>
<name>A0A6I9QYL0_ELAGV</name>
<dbReference type="InterPro" id="IPR001841">
    <property type="entry name" value="Znf_RING"/>
</dbReference>
<dbReference type="InterPro" id="IPR031127">
    <property type="entry name" value="E3_UB_ligase_RBR"/>
</dbReference>
<dbReference type="EC" id="2.3.2.31" evidence="5"/>
<gene>
    <name evidence="16" type="primary">LOC105042063</name>
</gene>
<dbReference type="PANTHER" id="PTHR11685">
    <property type="entry name" value="RBR FAMILY RING FINGER AND IBR DOMAIN-CONTAINING"/>
    <property type="match status" value="1"/>
</dbReference>
<dbReference type="SMART" id="SM00647">
    <property type="entry name" value="IBR"/>
    <property type="match status" value="2"/>
</dbReference>
<dbReference type="InParanoid" id="A0A6I9QYL0"/>
<dbReference type="FunFam" id="3.30.40.10:FF:000230">
    <property type="entry name" value="RBR-type E3 ubiquitin transferase"/>
    <property type="match status" value="1"/>
</dbReference>
<dbReference type="InterPro" id="IPR044066">
    <property type="entry name" value="TRIAD_supradom"/>
</dbReference>
<dbReference type="Proteomes" id="UP000504607">
    <property type="component" value="Chromosome 3"/>
</dbReference>
<dbReference type="Gene3D" id="3.30.40.10">
    <property type="entry name" value="Zinc/RING finger domain, C3HC4 (zinc finger)"/>
    <property type="match status" value="1"/>
</dbReference>
<evidence type="ECO:0000256" key="12">
    <source>
        <dbReference type="PROSITE-ProRule" id="PRU00175"/>
    </source>
</evidence>
<feature type="domain" description="RING-type" evidence="13">
    <location>
        <begin position="103"/>
        <end position="148"/>
    </location>
</feature>
<dbReference type="InterPro" id="IPR002867">
    <property type="entry name" value="IBR_dom"/>
</dbReference>
<evidence type="ECO:0000313" key="15">
    <source>
        <dbReference type="Proteomes" id="UP000504607"/>
    </source>
</evidence>
<dbReference type="Pfam" id="PF01485">
    <property type="entry name" value="IBR"/>
    <property type="match status" value="1"/>
</dbReference>
<comment type="function">
    <text evidence="3">Might act as an E3 ubiquitin-protein ligase, or as part of E3 complex, which accepts ubiquitin from specific E2 ubiquitin-conjugating enzymes and then transfers it to substrates.</text>
</comment>
<evidence type="ECO:0000256" key="2">
    <source>
        <dbReference type="ARBA" id="ARBA00001947"/>
    </source>
</evidence>
<dbReference type="PROSITE" id="PS50089">
    <property type="entry name" value="ZF_RING_2"/>
    <property type="match status" value="1"/>
</dbReference>